<dbReference type="Proteomes" id="UP001251085">
    <property type="component" value="Unassembled WGS sequence"/>
</dbReference>
<evidence type="ECO:0008006" key="3">
    <source>
        <dbReference type="Google" id="ProtNLM"/>
    </source>
</evidence>
<accession>A0ABU3EF66</accession>
<keyword evidence="2" id="KW-1185">Reference proteome</keyword>
<evidence type="ECO:0000313" key="2">
    <source>
        <dbReference type="Proteomes" id="UP001251085"/>
    </source>
</evidence>
<protein>
    <recommendedName>
        <fullName evidence="3">Capsule polysaccharide biosynthesis protein</fullName>
    </recommendedName>
</protein>
<name>A0ABU3EF66_9RHOB</name>
<proteinExistence type="predicted"/>
<sequence length="301" mass="33400">MTLPTTLRIYLEAPMLRSASEGSFNFLNVLKATVEGAGWQVEWCETGAEARRRAPDLDGYALFHAEAPTHDRALTFRRAYHYPFWQIERAQQRWRFDVARSEFVPAQVDAGRAGQFVQRLRDRVLPGAPPRRGESILVPLQAELRRCRSFQTMSPVEMLDEVAATGRPVVATLHPKIPHDAADDAALQQVAARHPNLRIATGTTMTLLRDCAFVATENSAVAFDGFLLGKPAVLFGQIDFHHIALNVADLGPNAALAAADSHAPEFDRYIYWFLQEKAINATLPDAGSRILAAMKRGGWSI</sequence>
<gene>
    <name evidence="1" type="ORF">RM190_12905</name>
</gene>
<organism evidence="1 2">
    <name type="scientific">Paracoccus broussonetiae</name>
    <dbReference type="NCBI Taxonomy" id="3075834"/>
    <lineage>
        <taxon>Bacteria</taxon>
        <taxon>Pseudomonadati</taxon>
        <taxon>Pseudomonadota</taxon>
        <taxon>Alphaproteobacteria</taxon>
        <taxon>Rhodobacterales</taxon>
        <taxon>Paracoccaceae</taxon>
        <taxon>Paracoccus</taxon>
    </lineage>
</organism>
<evidence type="ECO:0000313" key="1">
    <source>
        <dbReference type="EMBL" id="MDT1062770.1"/>
    </source>
</evidence>
<reference evidence="2" key="1">
    <citation type="submission" date="2023-07" db="EMBL/GenBank/DDBJ databases">
        <title>Characterization of two Paracoccaceae strains isolated from Phycosphere and proposal of Xinfangfangia lacusdiani sp. nov.</title>
        <authorList>
            <person name="Deng Y."/>
            <person name="Zhang Y.Q."/>
        </authorList>
    </citation>
    <scope>NUCLEOTIDE SEQUENCE [LARGE SCALE GENOMIC DNA]</scope>
    <source>
        <strain evidence="2">CPCC 101403</strain>
    </source>
</reference>
<dbReference type="RefSeq" id="WP_311759865.1">
    <property type="nucleotide sequence ID" value="NZ_JAVRQI010000009.1"/>
</dbReference>
<dbReference type="EMBL" id="JAVRQI010000009">
    <property type="protein sequence ID" value="MDT1062770.1"/>
    <property type="molecule type" value="Genomic_DNA"/>
</dbReference>
<comment type="caution">
    <text evidence="1">The sequence shown here is derived from an EMBL/GenBank/DDBJ whole genome shotgun (WGS) entry which is preliminary data.</text>
</comment>